<evidence type="ECO:0000313" key="1">
    <source>
        <dbReference type="EMBL" id="RNM08431.1"/>
    </source>
</evidence>
<dbReference type="EMBL" id="RJTL01000010">
    <property type="protein sequence ID" value="RNM08431.1"/>
    <property type="molecule type" value="Genomic_DNA"/>
</dbReference>
<gene>
    <name evidence="1" type="ORF">EGA29_08140</name>
</gene>
<proteinExistence type="predicted"/>
<accession>A0A454TUH2</accession>
<protein>
    <submittedName>
        <fullName evidence="1">Uncharacterized protein</fullName>
    </submittedName>
</protein>
<name>A0A454TUH2_9RALS</name>
<dbReference type="Proteomes" id="UP000271222">
    <property type="component" value="Unassembled WGS sequence"/>
</dbReference>
<reference evidence="1 2" key="1">
    <citation type="submission" date="2018-10" db="EMBL/GenBank/DDBJ databases">
        <title>Draft Genome Sequence of Ralstonia pseudosolanacearum (R. solanacearum phylotype I) Strain Tg03 Isolated from Luffa cylindrica in China.</title>
        <authorList>
            <person name="Yuan G.-Q."/>
            <person name="Li Q.-Q."/>
            <person name="Zhang Y.-W."/>
        </authorList>
    </citation>
    <scope>NUCLEOTIDE SEQUENCE [LARGE SCALE GENOMIC DNA]</scope>
    <source>
        <strain evidence="1 2">Tg03</strain>
    </source>
</reference>
<dbReference type="AlphaFoldDB" id="A0A454TUH2"/>
<comment type="caution">
    <text evidence="1">The sequence shown here is derived from an EMBL/GenBank/DDBJ whole genome shotgun (WGS) entry which is preliminary data.</text>
</comment>
<evidence type="ECO:0000313" key="2">
    <source>
        <dbReference type="Proteomes" id="UP000271222"/>
    </source>
</evidence>
<organism evidence="1 2">
    <name type="scientific">Ralstonia pseudosolanacearum</name>
    <dbReference type="NCBI Taxonomy" id="1310165"/>
    <lineage>
        <taxon>Bacteria</taxon>
        <taxon>Pseudomonadati</taxon>
        <taxon>Pseudomonadota</taxon>
        <taxon>Betaproteobacteria</taxon>
        <taxon>Burkholderiales</taxon>
        <taxon>Burkholderiaceae</taxon>
        <taxon>Ralstonia</taxon>
        <taxon>Ralstonia solanacearum species complex</taxon>
    </lineage>
</organism>
<sequence>MATEILPATTQFATQYMLPDRDRQAIRSEAPSARAAAAIEHQRRQFVDTYGCPFGLEQIDNRNLLQQKKRDW</sequence>